<dbReference type="Pfam" id="PF00881">
    <property type="entry name" value="Nitroreductase"/>
    <property type="match status" value="1"/>
</dbReference>
<dbReference type="InterPro" id="IPR020051">
    <property type="entry name" value="SagB-type_dehydrogenase"/>
</dbReference>
<feature type="domain" description="Nitroreductase" evidence="1">
    <location>
        <begin position="56"/>
        <end position="240"/>
    </location>
</feature>
<gene>
    <name evidence="2" type="ORF">EV646_106450</name>
</gene>
<comment type="caution">
    <text evidence="2">The sequence shown here is derived from an EMBL/GenBank/DDBJ whole genome shotgun (WGS) entry which is preliminary data.</text>
</comment>
<dbReference type="InterPro" id="IPR000415">
    <property type="entry name" value="Nitroreductase-like"/>
</dbReference>
<dbReference type="PANTHER" id="PTHR43745">
    <property type="entry name" value="NITROREDUCTASE MJ1384-RELATED"/>
    <property type="match status" value="1"/>
</dbReference>
<reference evidence="2 3" key="1">
    <citation type="journal article" date="2015" name="Stand. Genomic Sci.">
        <title>Genomic Encyclopedia of Bacterial and Archaeal Type Strains, Phase III: the genomes of soil and plant-associated and newly described type strains.</title>
        <authorList>
            <person name="Whitman W.B."/>
            <person name="Woyke T."/>
            <person name="Klenk H.P."/>
            <person name="Zhou Y."/>
            <person name="Lilburn T.G."/>
            <person name="Beck B.J."/>
            <person name="De Vos P."/>
            <person name="Vandamme P."/>
            <person name="Eisen J.A."/>
            <person name="Garrity G."/>
            <person name="Hugenholtz P."/>
            <person name="Kyrpides N.C."/>
        </authorList>
    </citation>
    <scope>NUCLEOTIDE SEQUENCE [LARGE SCALE GENOMIC DNA]</scope>
    <source>
        <strain evidence="2 3">VKM Ac-2541</strain>
    </source>
</reference>
<evidence type="ECO:0000313" key="2">
    <source>
        <dbReference type="EMBL" id="TCO47210.1"/>
    </source>
</evidence>
<dbReference type="InterPro" id="IPR029479">
    <property type="entry name" value="Nitroreductase"/>
</dbReference>
<proteinExistence type="predicted"/>
<protein>
    <submittedName>
        <fullName evidence="2">SagB-type dehydrogenase family enzyme</fullName>
    </submittedName>
</protein>
<dbReference type="OrthoDB" id="3723182at2"/>
<evidence type="ECO:0000259" key="1">
    <source>
        <dbReference type="Pfam" id="PF00881"/>
    </source>
</evidence>
<dbReference type="Gene3D" id="3.40.109.10">
    <property type="entry name" value="NADH Oxidase"/>
    <property type="match status" value="1"/>
</dbReference>
<dbReference type="PANTHER" id="PTHR43745:SF2">
    <property type="entry name" value="NITROREDUCTASE MJ1384-RELATED"/>
    <property type="match status" value="1"/>
</dbReference>
<organism evidence="2 3">
    <name type="scientific">Kribbella antiqua</name>
    <dbReference type="NCBI Taxonomy" id="2512217"/>
    <lineage>
        <taxon>Bacteria</taxon>
        <taxon>Bacillati</taxon>
        <taxon>Actinomycetota</taxon>
        <taxon>Actinomycetes</taxon>
        <taxon>Propionibacteriales</taxon>
        <taxon>Kribbellaceae</taxon>
        <taxon>Kribbella</taxon>
    </lineage>
</organism>
<dbReference type="CDD" id="cd02142">
    <property type="entry name" value="McbC_SagB-like_oxidoreductase"/>
    <property type="match status" value="1"/>
</dbReference>
<dbReference type="GO" id="GO:0016491">
    <property type="term" value="F:oxidoreductase activity"/>
    <property type="evidence" value="ECO:0007669"/>
    <property type="project" value="InterPro"/>
</dbReference>
<dbReference type="AlphaFoldDB" id="A0A4V2S483"/>
<evidence type="ECO:0000313" key="3">
    <source>
        <dbReference type="Proteomes" id="UP000295573"/>
    </source>
</evidence>
<dbReference type="Proteomes" id="UP000295573">
    <property type="component" value="Unassembled WGS sequence"/>
</dbReference>
<accession>A0A4V2S483</accession>
<dbReference type="NCBIfam" id="TIGR03605">
    <property type="entry name" value="antibiot_sagB"/>
    <property type="match status" value="1"/>
</dbReference>
<keyword evidence="3" id="KW-1185">Reference proteome</keyword>
<dbReference type="InterPro" id="IPR052544">
    <property type="entry name" value="Bacteriocin_Proc_Enz"/>
</dbReference>
<dbReference type="RefSeq" id="WP_132150632.1">
    <property type="nucleotide sequence ID" value="NZ_SLWR01000006.1"/>
</dbReference>
<dbReference type="SUPFAM" id="SSF55469">
    <property type="entry name" value="FMN-dependent nitroreductase-like"/>
    <property type="match status" value="1"/>
</dbReference>
<sequence length="272" mass="28933">MTTDHPLAWTYHRGTARSLTPEVVSTPQPGREDPTAPWIPLPPGVRLDRPLAELVSDRVSCRAFGDRPISFPELATLLRIAYGATGVTDDGPLYVVDRAVPSAGGLYPLELSLLVRSVDDLPAGIYHYVPLADGLELVCKGVVPASQVTYLFLDQPWAAEAAVVLVLSAVCARSLVKYGDRGYRYLLLEAGHVAQNLVLAATGLDLGAVNLGGFLDDELSGLLQLDSESEIVLYGVAVGRPASADRTARRALGRLVPRGLSESDGEGSHLAT</sequence>
<dbReference type="EMBL" id="SLWR01000006">
    <property type="protein sequence ID" value="TCO47210.1"/>
    <property type="molecule type" value="Genomic_DNA"/>
</dbReference>
<name>A0A4V2S483_9ACTN</name>